<keyword evidence="3" id="KW-0326">Glycosidase</keyword>
<dbReference type="AlphaFoldDB" id="A0A917JE22"/>
<dbReference type="Gene3D" id="2.60.40.10">
    <property type="entry name" value="Immunoglobulins"/>
    <property type="match status" value="1"/>
</dbReference>
<dbReference type="SUPFAM" id="SSF49785">
    <property type="entry name" value="Galactose-binding domain-like"/>
    <property type="match status" value="1"/>
</dbReference>
<proteinExistence type="inferred from homology"/>
<dbReference type="InterPro" id="IPR013783">
    <property type="entry name" value="Ig-like_fold"/>
</dbReference>
<evidence type="ECO:0000256" key="3">
    <source>
        <dbReference type="ARBA" id="ARBA00023295"/>
    </source>
</evidence>
<accession>A0A917JE22</accession>
<protein>
    <submittedName>
        <fullName evidence="7">Beta-glucuronidase</fullName>
    </submittedName>
</protein>
<evidence type="ECO:0000256" key="1">
    <source>
        <dbReference type="ARBA" id="ARBA00007401"/>
    </source>
</evidence>
<evidence type="ECO:0000259" key="4">
    <source>
        <dbReference type="Pfam" id="PF00703"/>
    </source>
</evidence>
<evidence type="ECO:0000313" key="7">
    <source>
        <dbReference type="EMBL" id="GGI65530.1"/>
    </source>
</evidence>
<comment type="caution">
    <text evidence="7">The sequence shown here is derived from an EMBL/GenBank/DDBJ whole genome shotgun (WGS) entry which is preliminary data.</text>
</comment>
<dbReference type="Gene3D" id="3.20.20.80">
    <property type="entry name" value="Glycosidases"/>
    <property type="match status" value="1"/>
</dbReference>
<dbReference type="Proteomes" id="UP000622610">
    <property type="component" value="Unassembled WGS sequence"/>
</dbReference>
<dbReference type="GO" id="GO:0005975">
    <property type="term" value="P:carbohydrate metabolic process"/>
    <property type="evidence" value="ECO:0007669"/>
    <property type="project" value="InterPro"/>
</dbReference>
<evidence type="ECO:0000256" key="2">
    <source>
        <dbReference type="ARBA" id="ARBA00022801"/>
    </source>
</evidence>
<dbReference type="InterPro" id="IPR006103">
    <property type="entry name" value="Glyco_hydro_2_cat"/>
</dbReference>
<dbReference type="PANTHER" id="PTHR42732:SF3">
    <property type="entry name" value="HYDROLASE"/>
    <property type="match status" value="1"/>
</dbReference>
<dbReference type="SUPFAM" id="SSF51445">
    <property type="entry name" value="(Trans)glycosidases"/>
    <property type="match status" value="1"/>
</dbReference>
<organism evidence="7 8">
    <name type="scientific">Enterococcus alcedinis</name>
    <dbReference type="NCBI Taxonomy" id="1274384"/>
    <lineage>
        <taxon>Bacteria</taxon>
        <taxon>Bacillati</taxon>
        <taxon>Bacillota</taxon>
        <taxon>Bacilli</taxon>
        <taxon>Lactobacillales</taxon>
        <taxon>Enterococcaceae</taxon>
        <taxon>Enterococcus</taxon>
    </lineage>
</organism>
<dbReference type="InterPro" id="IPR017853">
    <property type="entry name" value="GH"/>
</dbReference>
<keyword evidence="8" id="KW-1185">Reference proteome</keyword>
<name>A0A917JE22_9ENTE</name>
<gene>
    <name evidence="7" type="ORF">GCM10011482_11840</name>
</gene>
<dbReference type="Pfam" id="PF02837">
    <property type="entry name" value="Glyco_hydro_2_N"/>
    <property type="match status" value="1"/>
</dbReference>
<evidence type="ECO:0000259" key="6">
    <source>
        <dbReference type="Pfam" id="PF02837"/>
    </source>
</evidence>
<reference evidence="7" key="1">
    <citation type="journal article" date="2014" name="Int. J. Syst. Evol. Microbiol.">
        <title>Complete genome sequence of Corynebacterium casei LMG S-19264T (=DSM 44701T), isolated from a smear-ripened cheese.</title>
        <authorList>
            <consortium name="US DOE Joint Genome Institute (JGI-PGF)"/>
            <person name="Walter F."/>
            <person name="Albersmeier A."/>
            <person name="Kalinowski J."/>
            <person name="Ruckert C."/>
        </authorList>
    </citation>
    <scope>NUCLEOTIDE SEQUENCE</scope>
    <source>
        <strain evidence="7">CCM 8433</strain>
    </source>
</reference>
<feature type="domain" description="Glycoside hydrolase family 2 immunoglobulin-like beta-sandwich" evidence="4">
    <location>
        <begin position="258"/>
        <end position="290"/>
    </location>
</feature>
<dbReference type="Pfam" id="PF00703">
    <property type="entry name" value="Glyco_hydro_2"/>
    <property type="match status" value="1"/>
</dbReference>
<dbReference type="InterPro" id="IPR006102">
    <property type="entry name" value="Ig-like_GH2"/>
</dbReference>
<dbReference type="EMBL" id="BMDT01000004">
    <property type="protein sequence ID" value="GGI65530.1"/>
    <property type="molecule type" value="Genomic_DNA"/>
</dbReference>
<feature type="domain" description="Glycoside hydrolase family 2 catalytic" evidence="5">
    <location>
        <begin position="326"/>
        <end position="585"/>
    </location>
</feature>
<feature type="domain" description="Glycosyl hydrolases family 2 sugar binding" evidence="6">
    <location>
        <begin position="18"/>
        <end position="145"/>
    </location>
</feature>
<dbReference type="Gene3D" id="2.60.120.260">
    <property type="entry name" value="Galactose-binding domain-like"/>
    <property type="match status" value="1"/>
</dbReference>
<dbReference type="InterPro" id="IPR008979">
    <property type="entry name" value="Galactose-bd-like_sf"/>
</dbReference>
<keyword evidence="2" id="KW-0378">Hydrolase</keyword>
<sequence>MYRKEYPRPQFVREEWMNLNGKWDFTFDDTEQGMLEKWYEENNGNFGLEIEVPFAFQSELSGIDIKEFHDTVWYQRKFSISNEWKNKKIILHFGAVDYLAKVYLNGTYLGEHRGGHTPFSFDITPHIKGGEERLTVYVYDPSTDERIPRGKQYWHEEARAIWYPRTTGIWQTVWLEAISSTANILPPRFTPRFSEGQIEIDYRFSGEYIGKKLLTEISYQGKKIIEESSIINEETLRKSYYLQNNQVDRGDYHGVGWTWTPEQPNLYDIRLTLLEENLILDEITSYFGMREIKTRDGMTLLNNRPYYQKLVLDQGYWPSSLMTAPSDEDFIRDIEMAKKMGFNGCRKHQKVEDPRFLYWADKLGFLVWGECASPSVYSNETVSYLTNEWLEIIERDYNHPSIVTWVPINESWGVPEISMSNVQQEFSLAIYHLIRSLDSTRLVISNDGWEMTKTDICAIHSYIHGNKDELKMIEYFKKKLSTEEELLQSEPNRRRLYCEGYEYQGEPILLTEFGGINYQKDENKGWGYSNAKSEEEFLEQYDRIMKAIYESEKLFGFCYTQLTDVEQEQNGLLTYDRQEKCELDKILKINNQWHRPSIKK</sequence>
<dbReference type="GO" id="GO:0004553">
    <property type="term" value="F:hydrolase activity, hydrolyzing O-glycosyl compounds"/>
    <property type="evidence" value="ECO:0007669"/>
    <property type="project" value="InterPro"/>
</dbReference>
<dbReference type="InterPro" id="IPR006104">
    <property type="entry name" value="Glyco_hydro_2_N"/>
</dbReference>
<reference evidence="7" key="2">
    <citation type="submission" date="2020-09" db="EMBL/GenBank/DDBJ databases">
        <authorList>
            <person name="Sun Q."/>
            <person name="Sedlacek I."/>
        </authorList>
    </citation>
    <scope>NUCLEOTIDE SEQUENCE</scope>
    <source>
        <strain evidence="7">CCM 8433</strain>
    </source>
</reference>
<evidence type="ECO:0000313" key="8">
    <source>
        <dbReference type="Proteomes" id="UP000622610"/>
    </source>
</evidence>
<comment type="similarity">
    <text evidence="1">Belongs to the glycosyl hydrolase 2 family.</text>
</comment>
<evidence type="ECO:0000259" key="5">
    <source>
        <dbReference type="Pfam" id="PF02836"/>
    </source>
</evidence>
<dbReference type="RefSeq" id="WP_188367367.1">
    <property type="nucleotide sequence ID" value="NZ_BMDT01000004.1"/>
</dbReference>
<dbReference type="InterPro" id="IPR036156">
    <property type="entry name" value="Beta-gal/glucu_dom_sf"/>
</dbReference>
<dbReference type="SUPFAM" id="SSF49303">
    <property type="entry name" value="beta-Galactosidase/glucuronidase domain"/>
    <property type="match status" value="1"/>
</dbReference>
<dbReference type="PANTHER" id="PTHR42732">
    <property type="entry name" value="BETA-GALACTOSIDASE"/>
    <property type="match status" value="1"/>
</dbReference>
<dbReference type="Pfam" id="PF02836">
    <property type="entry name" value="Glyco_hydro_2_C"/>
    <property type="match status" value="1"/>
</dbReference>
<dbReference type="InterPro" id="IPR051913">
    <property type="entry name" value="GH2_Domain-Containing"/>
</dbReference>